<feature type="site" description="Transition state stabilizer" evidence="18">
    <location>
        <position position="79"/>
    </location>
</feature>
<comment type="similarity">
    <text evidence="20">Belongs to the peroxidase family. Classical plant (class III) peroxidase subfamily.</text>
</comment>
<keyword evidence="9" id="KW-0732">Signal</keyword>
<dbReference type="GO" id="GO:0046872">
    <property type="term" value="F:metal ion binding"/>
    <property type="evidence" value="ECO:0007669"/>
    <property type="project" value="UniProtKB-UniRule"/>
</dbReference>
<feature type="binding site" evidence="17">
    <location>
        <position position="93"/>
    </location>
    <ligand>
        <name>Ca(2+)</name>
        <dbReference type="ChEBI" id="CHEBI:29108"/>
        <label>1</label>
    </ligand>
</feature>
<accession>A0AAV1S077</accession>
<evidence type="ECO:0000256" key="18">
    <source>
        <dbReference type="PIRSR" id="PIRSR600823-4"/>
    </source>
</evidence>
<feature type="binding site" evidence="17">
    <location>
        <position position="254"/>
    </location>
    <ligand>
        <name>Ca(2+)</name>
        <dbReference type="ChEBI" id="CHEBI:29108"/>
        <label>2</label>
    </ligand>
</feature>
<dbReference type="PRINTS" id="PR00458">
    <property type="entry name" value="PEROXIDASE"/>
</dbReference>
<dbReference type="Proteomes" id="UP001314170">
    <property type="component" value="Unassembled WGS sequence"/>
</dbReference>
<dbReference type="Gene3D" id="1.10.420.10">
    <property type="entry name" value="Peroxidase, domain 2"/>
    <property type="match status" value="1"/>
</dbReference>
<evidence type="ECO:0000256" key="13">
    <source>
        <dbReference type="ARBA" id="ARBA00023157"/>
    </source>
</evidence>
<proteinExistence type="inferred from homology"/>
<evidence type="ECO:0000256" key="6">
    <source>
        <dbReference type="ARBA" id="ARBA00022559"/>
    </source>
</evidence>
<evidence type="ECO:0000256" key="3">
    <source>
        <dbReference type="ARBA" id="ARBA00006873"/>
    </source>
</evidence>
<feature type="binding site" evidence="17">
    <location>
        <position position="91"/>
    </location>
    <ligand>
        <name>Ca(2+)</name>
        <dbReference type="ChEBI" id="CHEBI:29108"/>
        <label>1</label>
    </ligand>
</feature>
<dbReference type="InterPro" id="IPR002016">
    <property type="entry name" value="Haem_peroxidase"/>
</dbReference>
<dbReference type="EC" id="1.11.1.7" evidence="4 20"/>
<evidence type="ECO:0000256" key="7">
    <source>
        <dbReference type="ARBA" id="ARBA00022617"/>
    </source>
</evidence>
<dbReference type="PROSITE" id="PS00435">
    <property type="entry name" value="PEROXIDASE_1"/>
    <property type="match status" value="1"/>
</dbReference>
<organism evidence="23 24">
    <name type="scientific">Dovyalis caffra</name>
    <dbReference type="NCBI Taxonomy" id="77055"/>
    <lineage>
        <taxon>Eukaryota</taxon>
        <taxon>Viridiplantae</taxon>
        <taxon>Streptophyta</taxon>
        <taxon>Embryophyta</taxon>
        <taxon>Tracheophyta</taxon>
        <taxon>Spermatophyta</taxon>
        <taxon>Magnoliopsida</taxon>
        <taxon>eudicotyledons</taxon>
        <taxon>Gunneridae</taxon>
        <taxon>Pentapetalae</taxon>
        <taxon>rosids</taxon>
        <taxon>fabids</taxon>
        <taxon>Malpighiales</taxon>
        <taxon>Salicaceae</taxon>
        <taxon>Flacourtieae</taxon>
        <taxon>Dovyalis</taxon>
    </lineage>
</organism>
<evidence type="ECO:0000313" key="23">
    <source>
        <dbReference type="EMBL" id="CAK7341601.1"/>
    </source>
</evidence>
<evidence type="ECO:0000256" key="4">
    <source>
        <dbReference type="ARBA" id="ARBA00012313"/>
    </source>
</evidence>
<comment type="cofactor">
    <cofactor evidence="17 20">
        <name>Ca(2+)</name>
        <dbReference type="ChEBI" id="CHEBI:29108"/>
    </cofactor>
    <text evidence="17 20">Binds 2 calcium ions per subunit.</text>
</comment>
<comment type="cofactor">
    <cofactor evidence="17 20">
        <name>heme b</name>
        <dbReference type="ChEBI" id="CHEBI:60344"/>
    </cofactor>
    <text evidence="17 20">Binds 1 heme b (iron(II)-protoporphyrin IX) group per subunit.</text>
</comment>
<evidence type="ECO:0000256" key="20">
    <source>
        <dbReference type="RuleBase" id="RU362060"/>
    </source>
</evidence>
<keyword evidence="24" id="KW-1185">Reference proteome</keyword>
<dbReference type="PROSITE" id="PS00436">
    <property type="entry name" value="PEROXIDASE_2"/>
    <property type="match status" value="1"/>
</dbReference>
<dbReference type="PANTHER" id="PTHR31517:SF59">
    <property type="entry name" value="PEROXIDASE"/>
    <property type="match status" value="1"/>
</dbReference>
<evidence type="ECO:0000256" key="11">
    <source>
        <dbReference type="ARBA" id="ARBA00023002"/>
    </source>
</evidence>
<evidence type="ECO:0000256" key="21">
    <source>
        <dbReference type="SAM" id="MobiDB-lite"/>
    </source>
</evidence>
<feature type="binding site" evidence="17">
    <location>
        <position position="87"/>
    </location>
    <ligand>
        <name>Ca(2+)</name>
        <dbReference type="ChEBI" id="CHEBI:29108"/>
        <label>1</label>
    </ligand>
</feature>
<dbReference type="FunFam" id="1.10.520.10:FF:000001">
    <property type="entry name" value="Peroxidase"/>
    <property type="match status" value="1"/>
</dbReference>
<comment type="catalytic activity">
    <reaction evidence="1 20">
        <text>2 a phenolic donor + H2O2 = 2 a phenolic radical donor + 2 H2O</text>
        <dbReference type="Rhea" id="RHEA:56136"/>
        <dbReference type="ChEBI" id="CHEBI:15377"/>
        <dbReference type="ChEBI" id="CHEBI:16240"/>
        <dbReference type="ChEBI" id="CHEBI:139520"/>
        <dbReference type="ChEBI" id="CHEBI:139521"/>
        <dbReference type="EC" id="1.11.1.7"/>
    </reaction>
</comment>
<keyword evidence="5 20" id="KW-0964">Secreted</keyword>
<feature type="compositionally biased region" description="Basic residues" evidence="21">
    <location>
        <begin position="359"/>
        <end position="387"/>
    </location>
</feature>
<dbReference type="GO" id="GO:0020037">
    <property type="term" value="F:heme binding"/>
    <property type="evidence" value="ECO:0007669"/>
    <property type="project" value="UniProtKB-UniRule"/>
</dbReference>
<dbReference type="GO" id="GO:0140825">
    <property type="term" value="F:lactoperoxidase activity"/>
    <property type="evidence" value="ECO:0007669"/>
    <property type="project" value="UniProtKB-EC"/>
</dbReference>
<keyword evidence="14 20" id="KW-0376">Hydrogen peroxide</keyword>
<feature type="binding site" evidence="16">
    <location>
        <position position="177"/>
    </location>
    <ligand>
        <name>substrate</name>
    </ligand>
</feature>
<keyword evidence="12 17" id="KW-0408">Iron</keyword>
<evidence type="ECO:0000259" key="22">
    <source>
        <dbReference type="PROSITE" id="PS50873"/>
    </source>
</evidence>
<sequence>MSVSSIAKTGKFKNSSCILYAKMGTKISFLLFLFVLPAVLADLRVGFYKPTCPEAESIIFQAVQKRLNTDKSVTAALLRMQFHDCFVRGCDASILIDSTSQNQAEKDAGPNQTVREYKLIDEIKKALEAKCPSKVSCADIITVATRDAVVLAGGPNYTVPTGRRDGLVSKAGDVNLPGPQVTVSQAFQFFKARGLTLDEMVTLLGAHTVGVAHCSFFSERLQNDPSMDAQLAAKLSSICAHSNTDPTVFLDQGTGFAVDNEFYKQLLLKRGIMQIDQELAQHASTSGFVSRFARDGNGFKQSFGNAMMKMGSIGVLVGNEGEVRKNCRVFNPKKKPTVPSPSTKAKVSPPSKKADNTKQKKPKGKEQKKKNKGKKPKVPSKKNKKNIIKSTVIIN</sequence>
<dbReference type="PANTHER" id="PTHR31517">
    <property type="match status" value="1"/>
</dbReference>
<evidence type="ECO:0000256" key="2">
    <source>
        <dbReference type="ARBA" id="ARBA00002322"/>
    </source>
</evidence>
<feature type="disulfide bond" evidence="19">
    <location>
        <begin position="214"/>
        <end position="239"/>
    </location>
</feature>
<dbReference type="InterPro" id="IPR019793">
    <property type="entry name" value="Peroxidases_heam-ligand_BS"/>
</dbReference>
<keyword evidence="7 20" id="KW-0349">Heme</keyword>
<gene>
    <name evidence="23" type="ORF">DCAF_LOCUS16366</name>
</gene>
<evidence type="ECO:0000256" key="1">
    <source>
        <dbReference type="ARBA" id="ARBA00000189"/>
    </source>
</evidence>
<keyword evidence="10 17" id="KW-0106">Calcium</keyword>
<feature type="region of interest" description="Disordered" evidence="21">
    <location>
        <begin position="329"/>
        <end position="395"/>
    </location>
</feature>
<evidence type="ECO:0000313" key="24">
    <source>
        <dbReference type="Proteomes" id="UP001314170"/>
    </source>
</evidence>
<evidence type="ECO:0000256" key="8">
    <source>
        <dbReference type="ARBA" id="ARBA00022723"/>
    </source>
</evidence>
<dbReference type="GO" id="GO:0006979">
    <property type="term" value="P:response to oxidative stress"/>
    <property type="evidence" value="ECO:0007669"/>
    <property type="project" value="UniProtKB-UniRule"/>
</dbReference>
<feature type="binding site" evidence="17">
    <location>
        <position position="84"/>
    </location>
    <ligand>
        <name>Ca(2+)</name>
        <dbReference type="ChEBI" id="CHEBI:29108"/>
        <label>1</label>
    </ligand>
</feature>
<dbReference type="Pfam" id="PF00141">
    <property type="entry name" value="peroxidase"/>
    <property type="match status" value="1"/>
</dbReference>
<name>A0AAV1S077_9ROSI</name>
<comment type="similarity">
    <text evidence="3">Belongs to the peroxidase family. Ascorbate peroxidase subfamily.</text>
</comment>
<feature type="binding site" description="axial binding residue" evidence="17">
    <location>
        <position position="207"/>
    </location>
    <ligand>
        <name>heme b</name>
        <dbReference type="ChEBI" id="CHEBI:60344"/>
    </ligand>
    <ligandPart>
        <name>Fe</name>
        <dbReference type="ChEBI" id="CHEBI:18248"/>
    </ligandPart>
</feature>
<feature type="binding site" evidence="17">
    <location>
        <position position="259"/>
    </location>
    <ligand>
        <name>Ca(2+)</name>
        <dbReference type="ChEBI" id="CHEBI:29108"/>
        <label>2</label>
    </ligand>
</feature>
<keyword evidence="11 20" id="KW-0560">Oxidoreductase</keyword>
<dbReference type="Gene3D" id="1.10.520.10">
    <property type="match status" value="1"/>
</dbReference>
<dbReference type="InterPro" id="IPR019794">
    <property type="entry name" value="Peroxidases_AS"/>
</dbReference>
<comment type="caution">
    <text evidence="23">The sequence shown here is derived from an EMBL/GenBank/DDBJ whole genome shotgun (WGS) entry which is preliminary data.</text>
</comment>
<feature type="binding site" evidence="17">
    <location>
        <position position="89"/>
    </location>
    <ligand>
        <name>Ca(2+)</name>
        <dbReference type="ChEBI" id="CHEBI:29108"/>
        <label>1</label>
    </ligand>
</feature>
<feature type="disulfide bond" evidence="19">
    <location>
        <begin position="85"/>
        <end position="90"/>
    </location>
</feature>
<evidence type="ECO:0000256" key="12">
    <source>
        <dbReference type="ARBA" id="ARBA00023004"/>
    </source>
</evidence>
<dbReference type="SUPFAM" id="SSF48113">
    <property type="entry name" value="Heme-dependent peroxidases"/>
    <property type="match status" value="1"/>
</dbReference>
<comment type="function">
    <text evidence="2">Removal of H(2)O(2), oxidation of toxic reductants, biosynthesis and degradation of lignin, suberization, auxin catabolism, response to environmental stresses such as wounding, pathogen attack and oxidative stress. These functions might be dependent on each isozyme/isoform in each plant tissue.</text>
</comment>
<dbReference type="GO" id="GO:0042744">
    <property type="term" value="P:hydrogen peroxide catabolic process"/>
    <property type="evidence" value="ECO:0007669"/>
    <property type="project" value="UniProtKB-KW"/>
</dbReference>
<dbReference type="PRINTS" id="PR00461">
    <property type="entry name" value="PLPEROXIDASE"/>
</dbReference>
<dbReference type="InterPro" id="IPR010255">
    <property type="entry name" value="Haem_peroxidase_sf"/>
</dbReference>
<evidence type="ECO:0000256" key="17">
    <source>
        <dbReference type="PIRSR" id="PIRSR600823-3"/>
    </source>
</evidence>
<evidence type="ECO:0000256" key="16">
    <source>
        <dbReference type="PIRSR" id="PIRSR600823-2"/>
    </source>
</evidence>
<feature type="binding site" evidence="17">
    <location>
        <position position="251"/>
    </location>
    <ligand>
        <name>Ca(2+)</name>
        <dbReference type="ChEBI" id="CHEBI:29108"/>
        <label>2</label>
    </ligand>
</feature>
<keyword evidence="6 20" id="KW-0575">Peroxidase</keyword>
<evidence type="ECO:0000256" key="14">
    <source>
        <dbReference type="ARBA" id="ARBA00023324"/>
    </source>
</evidence>
<evidence type="ECO:0000256" key="9">
    <source>
        <dbReference type="ARBA" id="ARBA00022729"/>
    </source>
</evidence>
<dbReference type="InterPro" id="IPR000823">
    <property type="entry name" value="Peroxidase_pln"/>
</dbReference>
<dbReference type="GO" id="GO:0005576">
    <property type="term" value="C:extracellular region"/>
    <property type="evidence" value="ECO:0007669"/>
    <property type="project" value="UniProtKB-SubCell"/>
</dbReference>
<dbReference type="InterPro" id="IPR033905">
    <property type="entry name" value="Secretory_peroxidase"/>
</dbReference>
<evidence type="ECO:0000256" key="19">
    <source>
        <dbReference type="PIRSR" id="PIRSR600823-5"/>
    </source>
</evidence>
<feature type="disulfide bond" evidence="19">
    <location>
        <begin position="137"/>
        <end position="327"/>
    </location>
</feature>
<feature type="binding site" evidence="17">
    <location>
        <position position="208"/>
    </location>
    <ligand>
        <name>Ca(2+)</name>
        <dbReference type="ChEBI" id="CHEBI:29108"/>
        <label>2</label>
    </ligand>
</feature>
<feature type="disulfide bond" evidence="19">
    <location>
        <begin position="52"/>
        <end position="131"/>
    </location>
</feature>
<dbReference type="PROSITE" id="PS50873">
    <property type="entry name" value="PEROXIDASE_4"/>
    <property type="match status" value="1"/>
</dbReference>
<dbReference type="EMBL" id="CAWUPB010001160">
    <property type="protein sequence ID" value="CAK7341601.1"/>
    <property type="molecule type" value="Genomic_DNA"/>
</dbReference>
<evidence type="ECO:0000256" key="15">
    <source>
        <dbReference type="PIRSR" id="PIRSR600823-1"/>
    </source>
</evidence>
<evidence type="ECO:0000256" key="5">
    <source>
        <dbReference type="ARBA" id="ARBA00022525"/>
    </source>
</evidence>
<keyword evidence="8 17" id="KW-0479">Metal-binding</keyword>
<reference evidence="23 24" key="1">
    <citation type="submission" date="2024-01" db="EMBL/GenBank/DDBJ databases">
        <authorList>
            <person name="Waweru B."/>
        </authorList>
    </citation>
    <scope>NUCLEOTIDE SEQUENCE [LARGE SCALE GENOMIC DNA]</scope>
</reference>
<feature type="domain" description="Plant heme peroxidase family profile" evidence="22">
    <location>
        <begin position="42"/>
        <end position="331"/>
    </location>
</feature>
<dbReference type="FunFam" id="1.10.420.10:FF:000007">
    <property type="entry name" value="Peroxidase"/>
    <property type="match status" value="1"/>
</dbReference>
<protein>
    <recommendedName>
        <fullName evidence="4 20">Peroxidase</fullName>
        <ecNumber evidence="4 20">1.11.1.7</ecNumber>
    </recommendedName>
</protein>
<evidence type="ECO:0000256" key="10">
    <source>
        <dbReference type="ARBA" id="ARBA00022837"/>
    </source>
</evidence>
<comment type="subcellular location">
    <subcellularLocation>
        <location evidence="20">Secreted</location>
    </subcellularLocation>
</comment>
<keyword evidence="13 19" id="KW-1015">Disulfide bond</keyword>
<feature type="binding site" evidence="17">
    <location>
        <position position="105"/>
    </location>
    <ligand>
        <name>Ca(2+)</name>
        <dbReference type="ChEBI" id="CHEBI:29108"/>
        <label>1</label>
    </ligand>
</feature>
<feature type="active site" description="Proton acceptor" evidence="15">
    <location>
        <position position="83"/>
    </location>
</feature>
<dbReference type="CDD" id="cd00693">
    <property type="entry name" value="secretory_peroxidase"/>
    <property type="match status" value="1"/>
</dbReference>
<dbReference type="AlphaFoldDB" id="A0AAV1S077"/>